<feature type="domain" description="Calcineurin-like phosphoesterase" evidence="2">
    <location>
        <begin position="3"/>
        <end position="206"/>
    </location>
</feature>
<evidence type="ECO:0000313" key="4">
    <source>
        <dbReference type="Proteomes" id="UP000536179"/>
    </source>
</evidence>
<dbReference type="AlphaFoldDB" id="A0A7W5H694"/>
<dbReference type="Proteomes" id="UP000536179">
    <property type="component" value="Unassembled WGS sequence"/>
</dbReference>
<dbReference type="EMBL" id="JACHXU010000009">
    <property type="protein sequence ID" value="MBB3207053.1"/>
    <property type="molecule type" value="Genomic_DNA"/>
</dbReference>
<comment type="similarity">
    <text evidence="1">Belongs to the metallophosphoesterase superfamily. YfcE family.</text>
</comment>
<dbReference type="InterPro" id="IPR011152">
    <property type="entry name" value="Pesterase_MJ0912"/>
</dbReference>
<evidence type="ECO:0000256" key="1">
    <source>
        <dbReference type="ARBA" id="ARBA00008950"/>
    </source>
</evidence>
<dbReference type="Gene3D" id="3.60.21.10">
    <property type="match status" value="1"/>
</dbReference>
<dbReference type="Pfam" id="PF12850">
    <property type="entry name" value="Metallophos_2"/>
    <property type="match status" value="1"/>
</dbReference>
<dbReference type="InterPro" id="IPR024654">
    <property type="entry name" value="Calcineurin-like_PHP_lpxH"/>
</dbReference>
<keyword evidence="4" id="KW-1185">Reference proteome</keyword>
<gene>
    <name evidence="3" type="ORF">FHS27_002872</name>
</gene>
<dbReference type="CDD" id="cd00838">
    <property type="entry name" value="MPP_superfamily"/>
    <property type="match status" value="1"/>
</dbReference>
<evidence type="ECO:0000313" key="3">
    <source>
        <dbReference type="EMBL" id="MBB3207053.1"/>
    </source>
</evidence>
<dbReference type="SUPFAM" id="SSF56300">
    <property type="entry name" value="Metallo-dependent phosphatases"/>
    <property type="match status" value="1"/>
</dbReference>
<dbReference type="RefSeq" id="WP_184305457.1">
    <property type="nucleotide sequence ID" value="NZ_JACHXU010000009.1"/>
</dbReference>
<reference evidence="3 4" key="1">
    <citation type="submission" date="2020-08" db="EMBL/GenBank/DDBJ databases">
        <title>Genomic Encyclopedia of Type Strains, Phase III (KMG-III): the genomes of soil and plant-associated and newly described type strains.</title>
        <authorList>
            <person name="Whitman W."/>
        </authorList>
    </citation>
    <scope>NUCLEOTIDE SEQUENCE [LARGE SCALE GENOMIC DNA]</scope>
    <source>
        <strain evidence="3 4">CECT 8075</strain>
    </source>
</reference>
<sequence length="244" mass="27328">MRALISDVHGNLEALDAVENQTAGLEIICLGDVVCYGPDSIECVRRSGSWHSVVAGPLDTSMLDHRPDQWSPTINATIQRLRKRFSDSPDARELFETIASYQSEFTSNGILHFHGVPGNVRDWIFPEEIYCGKKLDRIANHSQHAFIGGGSHIPGIFRRNQSNWEFTTPQNGKTYDLPTDEKTIVTLGSVGQPRDTDPRAAYAILDDTSITFHRVDYDIEKTRRKIEDDPDTENIHGARLPGGR</sequence>
<comment type="caution">
    <text evidence="3">The sequence shown here is derived from an EMBL/GenBank/DDBJ whole genome shotgun (WGS) entry which is preliminary data.</text>
</comment>
<proteinExistence type="inferred from homology"/>
<accession>A0A7W5H694</accession>
<organism evidence="3 4">
    <name type="scientific">Aporhodopirellula rubra</name>
    <dbReference type="NCBI Taxonomy" id="980271"/>
    <lineage>
        <taxon>Bacteria</taxon>
        <taxon>Pseudomonadati</taxon>
        <taxon>Planctomycetota</taxon>
        <taxon>Planctomycetia</taxon>
        <taxon>Pirellulales</taxon>
        <taxon>Pirellulaceae</taxon>
        <taxon>Aporhodopirellula</taxon>
    </lineage>
</organism>
<name>A0A7W5H694_9BACT</name>
<protein>
    <submittedName>
        <fullName evidence="3">Putative phosphodiesterase</fullName>
    </submittedName>
</protein>
<dbReference type="PIRSF" id="PIRSF000883">
    <property type="entry name" value="Pesterase_MJ0912"/>
    <property type="match status" value="1"/>
</dbReference>
<dbReference type="InterPro" id="IPR029052">
    <property type="entry name" value="Metallo-depent_PP-like"/>
</dbReference>
<evidence type="ECO:0000259" key="2">
    <source>
        <dbReference type="Pfam" id="PF12850"/>
    </source>
</evidence>